<accession>A0ABR2PBM4</accession>
<evidence type="ECO:0000313" key="2">
    <source>
        <dbReference type="EMBL" id="KAK8985812.1"/>
    </source>
</evidence>
<dbReference type="Proteomes" id="UP001396334">
    <property type="component" value="Unassembled WGS sequence"/>
</dbReference>
<gene>
    <name evidence="2" type="ORF">V6N11_047307</name>
</gene>
<sequence length="88" mass="10186">MMAMIGHELQNLSQLHNNQVKFLEYVKEMDVVFHRVLTKKFPKVTRKFPAFPDVVLTDVSHFDADDHNATSTEKENIEPVDETDAREA</sequence>
<feature type="region of interest" description="Disordered" evidence="1">
    <location>
        <begin position="65"/>
        <end position="88"/>
    </location>
</feature>
<name>A0ABR2PBM4_9ROSI</name>
<protein>
    <submittedName>
        <fullName evidence="2">Uncharacterized protein</fullName>
    </submittedName>
</protein>
<evidence type="ECO:0000256" key="1">
    <source>
        <dbReference type="SAM" id="MobiDB-lite"/>
    </source>
</evidence>
<organism evidence="2 3">
    <name type="scientific">Hibiscus sabdariffa</name>
    <name type="common">roselle</name>
    <dbReference type="NCBI Taxonomy" id="183260"/>
    <lineage>
        <taxon>Eukaryota</taxon>
        <taxon>Viridiplantae</taxon>
        <taxon>Streptophyta</taxon>
        <taxon>Embryophyta</taxon>
        <taxon>Tracheophyta</taxon>
        <taxon>Spermatophyta</taxon>
        <taxon>Magnoliopsida</taxon>
        <taxon>eudicotyledons</taxon>
        <taxon>Gunneridae</taxon>
        <taxon>Pentapetalae</taxon>
        <taxon>rosids</taxon>
        <taxon>malvids</taxon>
        <taxon>Malvales</taxon>
        <taxon>Malvaceae</taxon>
        <taxon>Malvoideae</taxon>
        <taxon>Hibiscus</taxon>
    </lineage>
</organism>
<proteinExistence type="predicted"/>
<evidence type="ECO:0000313" key="3">
    <source>
        <dbReference type="Proteomes" id="UP001396334"/>
    </source>
</evidence>
<dbReference type="EMBL" id="JBBPBN010000067">
    <property type="protein sequence ID" value="KAK8985812.1"/>
    <property type="molecule type" value="Genomic_DNA"/>
</dbReference>
<keyword evidence="3" id="KW-1185">Reference proteome</keyword>
<reference evidence="2 3" key="1">
    <citation type="journal article" date="2024" name="G3 (Bethesda)">
        <title>Genome assembly of Hibiscus sabdariffa L. provides insights into metabolisms of medicinal natural products.</title>
        <authorList>
            <person name="Kim T."/>
        </authorList>
    </citation>
    <scope>NUCLEOTIDE SEQUENCE [LARGE SCALE GENOMIC DNA]</scope>
    <source>
        <strain evidence="2">TK-2024</strain>
        <tissue evidence="2">Old leaves</tissue>
    </source>
</reference>
<comment type="caution">
    <text evidence="2">The sequence shown here is derived from an EMBL/GenBank/DDBJ whole genome shotgun (WGS) entry which is preliminary data.</text>
</comment>